<reference evidence="1" key="1">
    <citation type="submission" date="2023-08" db="EMBL/GenBank/DDBJ databases">
        <title>Comparative genomics and taxonomic characterization of three novel marine species of genus Marivirga.</title>
        <authorList>
            <person name="Muhammad N."/>
            <person name="Kim S.-G."/>
        </authorList>
    </citation>
    <scope>NUCLEOTIDE SEQUENCE [LARGE SCALE GENOMIC DNA]</scope>
    <source>
        <strain evidence="1">ABR2-2</strain>
    </source>
</reference>
<keyword evidence="2" id="KW-1185">Reference proteome</keyword>
<gene>
    <name evidence="1" type="ORF">QYS48_31750</name>
</gene>
<protein>
    <submittedName>
        <fullName evidence="1">Uncharacterized protein</fullName>
    </submittedName>
</protein>
<dbReference type="Proteomes" id="UP001244443">
    <property type="component" value="Chromosome"/>
</dbReference>
<proteinExistence type="predicted"/>
<accession>A0AA51R810</accession>
<evidence type="ECO:0000313" key="1">
    <source>
        <dbReference type="EMBL" id="WMN06141.1"/>
    </source>
</evidence>
<evidence type="ECO:0000313" key="2">
    <source>
        <dbReference type="Proteomes" id="UP001244443"/>
    </source>
</evidence>
<dbReference type="RefSeq" id="WP_308355873.1">
    <property type="nucleotide sequence ID" value="NZ_CP129970.2"/>
</dbReference>
<organism evidence="1 2">
    <name type="scientific">Marivirga arenosa</name>
    <dbReference type="NCBI Taxonomy" id="3059076"/>
    <lineage>
        <taxon>Bacteria</taxon>
        <taxon>Pseudomonadati</taxon>
        <taxon>Bacteroidota</taxon>
        <taxon>Cytophagia</taxon>
        <taxon>Cytophagales</taxon>
        <taxon>Marivirgaceae</taxon>
        <taxon>Marivirga</taxon>
    </lineage>
</organism>
<name>A0AA51R810_9BACT</name>
<dbReference type="EMBL" id="CP129970">
    <property type="protein sequence ID" value="WMN06141.1"/>
    <property type="molecule type" value="Genomic_DNA"/>
</dbReference>
<sequence length="323" mass="37312">MKRKAGRRRTYATSHLLAIRALKINLNIDHSFGGDVNYMIVWERQWWDIRDGNLTQAYYNGPQMSSPWNLNIGGGKSLRFATIHRACHRYTFEDVNNLSRPILGNGGKIKINYNDGEGTGVNWGQEWQNVDFRTGLLPNIKIWGKSENTGQYFMTNQLYSTTIHELAHTTHINTMNFGLIGYGQVSPILYESWATAVEWYLTRKEYLDRGVNNYDSPNLIVPDVGLQVDNEQWWRFNGRGETNDIYTPLFIDLIDNYNQAAERNSNNMPTDIITGFSVRNIERNVIRNSYGLTSLRNELKRNEPSGITDAQIDNYIAFYFNNL</sequence>
<dbReference type="AlphaFoldDB" id="A0AA51R810"/>